<accession>A0ABN5W926</accession>
<dbReference type="Proteomes" id="UP001059971">
    <property type="component" value="Chromosome 1"/>
</dbReference>
<organism evidence="1 2">
    <name type="scientific">Sphingomonas bisphenolicum</name>
    <dbReference type="NCBI Taxonomy" id="296544"/>
    <lineage>
        <taxon>Bacteria</taxon>
        <taxon>Pseudomonadati</taxon>
        <taxon>Pseudomonadota</taxon>
        <taxon>Alphaproteobacteria</taxon>
        <taxon>Sphingomonadales</taxon>
        <taxon>Sphingomonadaceae</taxon>
        <taxon>Sphingomonas</taxon>
    </lineage>
</organism>
<protein>
    <submittedName>
        <fullName evidence="1">Uncharacterized protein</fullName>
    </submittedName>
</protein>
<keyword evidence="2" id="KW-1185">Reference proteome</keyword>
<proteinExistence type="predicted"/>
<dbReference type="RefSeq" id="WP_261936109.1">
    <property type="nucleotide sequence ID" value="NZ_AP018817.1"/>
</dbReference>
<dbReference type="Pfam" id="PF22284">
    <property type="entry name" value="DUF6961"/>
    <property type="match status" value="1"/>
</dbReference>
<evidence type="ECO:0000313" key="2">
    <source>
        <dbReference type="Proteomes" id="UP001059971"/>
    </source>
</evidence>
<evidence type="ECO:0000313" key="1">
    <source>
        <dbReference type="EMBL" id="BBF68804.1"/>
    </source>
</evidence>
<sequence length="64" mass="6895">MTLTLDQVPWGAASMLLRQHGERAASVAAARVEEMKRAGDADGVAMWKKIASCLTKLSPPDRLS</sequence>
<reference evidence="1" key="1">
    <citation type="submission" date="2018-07" db="EMBL/GenBank/DDBJ databases">
        <title>Complete genome sequence of Sphingomonas bisphenolicum strain AO1, a bisphenol A degradative bacterium isolated from Japanese farm field.</title>
        <authorList>
            <person name="Murakami M."/>
            <person name="Koh M."/>
            <person name="Koba S."/>
            <person name="Matsumura Y."/>
        </authorList>
    </citation>
    <scope>NUCLEOTIDE SEQUENCE</scope>
    <source>
        <strain evidence="1">AO1</strain>
    </source>
</reference>
<name>A0ABN5W926_9SPHN</name>
<dbReference type="InterPro" id="IPR054234">
    <property type="entry name" value="DUF6961"/>
</dbReference>
<gene>
    <name evidence="1" type="ORF">SBA_ch1_10040</name>
</gene>
<dbReference type="EMBL" id="AP018817">
    <property type="protein sequence ID" value="BBF68804.1"/>
    <property type="molecule type" value="Genomic_DNA"/>
</dbReference>